<proteinExistence type="inferred from homology"/>
<comment type="subcellular location">
    <subcellularLocation>
        <location evidence="1">Membrane</location>
    </subcellularLocation>
</comment>
<evidence type="ECO:0000256" key="4">
    <source>
        <dbReference type="PROSITE-ProRule" id="PRU00284"/>
    </source>
</evidence>
<sequence>MKTRFNKISVKYAVVFVGVALSLLIVFATGVMLAHLLKQRMAEFSGPFSEATSLVLNADRDLYQARVAELEYLNLSPGSSPAKKALSDYQENAQQAHDRMQKFVQTMAAYPDVVASADGFKQRYDRWQSESQKVFDLYDGGDRAAAVTQLNGVSAQAFQQLRALYNAGGEATQARIAKLQSQTFAEVGHQQLIAGIFSLVVAVLAMLVAIVGPLTMSRAIRRVTNRIQEITDGDGDLTARITTTRGDEIGDLAHHFNRFIARMDRTLGSVRDSSESVQTASGEIAQGSQALASRTEQSAANLEETSAAMEQITATVRNTAEAAEQGNTLAQSTAEIAGRGASAMRDMEENMAEISGSASEISAITTLIDDIAFQTNLLALNASVEAARAGEHGRGFAVVAQEVRALASRAANASGDIRKQIERAVSRSRSGTDIVQATVATISEIVTSVNQLNEVIGQISHGAREQSQGLGQVHTAVTELDNATQQNAAMVEQTSAAAVHMREQAAQLNALLSSFRLSETLGGPETAYADIRDAKPAGEPRPGYDNPAGRSLAV</sequence>
<dbReference type="GO" id="GO:0007165">
    <property type="term" value="P:signal transduction"/>
    <property type="evidence" value="ECO:0007669"/>
    <property type="project" value="UniProtKB-KW"/>
</dbReference>
<dbReference type="GO" id="GO:0005886">
    <property type="term" value="C:plasma membrane"/>
    <property type="evidence" value="ECO:0007669"/>
    <property type="project" value="TreeGrafter"/>
</dbReference>
<dbReference type="Gene3D" id="1.10.287.950">
    <property type="entry name" value="Methyl-accepting chemotaxis protein"/>
    <property type="match status" value="1"/>
</dbReference>
<dbReference type="GO" id="GO:0006935">
    <property type="term" value="P:chemotaxis"/>
    <property type="evidence" value="ECO:0007669"/>
    <property type="project" value="InterPro"/>
</dbReference>
<protein>
    <submittedName>
        <fullName evidence="9">Methyl-accepting chemotaxis sensory transducer</fullName>
    </submittedName>
</protein>
<dbReference type="GO" id="GO:0004888">
    <property type="term" value="F:transmembrane signaling receptor activity"/>
    <property type="evidence" value="ECO:0007669"/>
    <property type="project" value="InterPro"/>
</dbReference>
<keyword evidence="10" id="KW-1185">Reference proteome</keyword>
<dbReference type="STRING" id="1304275.C41B8_14050"/>
<dbReference type="PATRIC" id="fig|1304275.5.peg.2873"/>
<dbReference type="Pfam" id="PF00015">
    <property type="entry name" value="MCPsignal"/>
    <property type="match status" value="1"/>
</dbReference>
<feature type="domain" description="HAMP" evidence="8">
    <location>
        <begin position="214"/>
        <end position="268"/>
    </location>
</feature>
<feature type="transmembrane region" description="Helical" evidence="6">
    <location>
        <begin position="12"/>
        <end position="37"/>
    </location>
</feature>
<keyword evidence="6" id="KW-1133">Transmembrane helix</keyword>
<dbReference type="FunFam" id="1.10.287.950:FF:000001">
    <property type="entry name" value="Methyl-accepting chemotaxis sensory transducer"/>
    <property type="match status" value="1"/>
</dbReference>
<evidence type="ECO:0000256" key="1">
    <source>
        <dbReference type="ARBA" id="ARBA00004370"/>
    </source>
</evidence>
<evidence type="ECO:0000259" key="7">
    <source>
        <dbReference type="PROSITE" id="PS50111"/>
    </source>
</evidence>
<dbReference type="PROSITE" id="PS50885">
    <property type="entry name" value="HAMP"/>
    <property type="match status" value="1"/>
</dbReference>
<keyword evidence="6" id="KW-0472">Membrane</keyword>
<evidence type="ECO:0000256" key="6">
    <source>
        <dbReference type="SAM" id="Phobius"/>
    </source>
</evidence>
<evidence type="ECO:0000256" key="2">
    <source>
        <dbReference type="ARBA" id="ARBA00023224"/>
    </source>
</evidence>
<dbReference type="PANTHER" id="PTHR43531">
    <property type="entry name" value="PROTEIN ICFG"/>
    <property type="match status" value="1"/>
</dbReference>
<dbReference type="EMBL" id="APNK01000025">
    <property type="protein sequence ID" value="KEZ76634.1"/>
    <property type="molecule type" value="Genomic_DNA"/>
</dbReference>
<dbReference type="InterPro" id="IPR003660">
    <property type="entry name" value="HAMP_dom"/>
</dbReference>
<dbReference type="PANTHER" id="PTHR43531:SF16">
    <property type="entry name" value="METHYL-ACCEPTING CHEMOTAXIS PROTEIN II"/>
    <property type="match status" value="1"/>
</dbReference>
<name>A0A084IIV0_SALHC</name>
<dbReference type="InterPro" id="IPR004089">
    <property type="entry name" value="MCPsignal_dom"/>
</dbReference>
<dbReference type="eggNOG" id="COG0840">
    <property type="taxonomic scope" value="Bacteria"/>
</dbReference>
<evidence type="ECO:0000259" key="8">
    <source>
        <dbReference type="PROSITE" id="PS50885"/>
    </source>
</evidence>
<feature type="compositionally biased region" description="Polar residues" evidence="5">
    <location>
        <begin position="275"/>
        <end position="290"/>
    </location>
</feature>
<evidence type="ECO:0000256" key="3">
    <source>
        <dbReference type="ARBA" id="ARBA00029447"/>
    </source>
</evidence>
<dbReference type="Pfam" id="PF00672">
    <property type="entry name" value="HAMP"/>
    <property type="match status" value="1"/>
</dbReference>
<dbReference type="OrthoDB" id="2489132at2"/>
<dbReference type="PRINTS" id="PR00260">
    <property type="entry name" value="CHEMTRNSDUCR"/>
</dbReference>
<keyword evidence="6" id="KW-0812">Transmembrane</keyword>
<dbReference type="InterPro" id="IPR051310">
    <property type="entry name" value="MCP_chemotaxis"/>
</dbReference>
<dbReference type="CDD" id="cd11386">
    <property type="entry name" value="MCP_signal"/>
    <property type="match status" value="1"/>
</dbReference>
<evidence type="ECO:0000313" key="10">
    <source>
        <dbReference type="Proteomes" id="UP000028302"/>
    </source>
</evidence>
<organism evidence="9 10">
    <name type="scientific">Salinisphaera hydrothermalis (strain C41B8)</name>
    <dbReference type="NCBI Taxonomy" id="1304275"/>
    <lineage>
        <taxon>Bacteria</taxon>
        <taxon>Pseudomonadati</taxon>
        <taxon>Pseudomonadota</taxon>
        <taxon>Gammaproteobacteria</taxon>
        <taxon>Salinisphaerales</taxon>
        <taxon>Salinisphaeraceae</taxon>
        <taxon>Salinisphaera</taxon>
    </lineage>
</organism>
<accession>A0A084IIV0</accession>
<keyword evidence="2 4" id="KW-0807">Transducer</keyword>
<feature type="transmembrane region" description="Helical" evidence="6">
    <location>
        <begin position="192"/>
        <end position="216"/>
    </location>
</feature>
<dbReference type="SMART" id="SM00304">
    <property type="entry name" value="HAMP"/>
    <property type="match status" value="1"/>
</dbReference>
<feature type="domain" description="Methyl-accepting transducer" evidence="7">
    <location>
        <begin position="273"/>
        <end position="502"/>
    </location>
</feature>
<evidence type="ECO:0000256" key="5">
    <source>
        <dbReference type="SAM" id="MobiDB-lite"/>
    </source>
</evidence>
<dbReference type="AlphaFoldDB" id="A0A084IIV0"/>
<reference evidence="9 10" key="1">
    <citation type="submission" date="2013-03" db="EMBL/GenBank/DDBJ databases">
        <title>Salinisphaera hydrothermalis C41B8 Genome Sequencing.</title>
        <authorList>
            <person name="Li C."/>
            <person name="Lai Q."/>
            <person name="Shao Z."/>
        </authorList>
    </citation>
    <scope>NUCLEOTIDE SEQUENCE [LARGE SCALE GENOMIC DNA]</scope>
    <source>
        <strain evidence="9 10">C41B8</strain>
    </source>
</reference>
<gene>
    <name evidence="9" type="ORF">C41B8_14050</name>
</gene>
<comment type="similarity">
    <text evidence="3">Belongs to the methyl-accepting chemotaxis (MCP) protein family.</text>
</comment>
<dbReference type="CDD" id="cd06225">
    <property type="entry name" value="HAMP"/>
    <property type="match status" value="1"/>
</dbReference>
<dbReference type="PROSITE" id="PS50111">
    <property type="entry name" value="CHEMOTAXIS_TRANSDUC_2"/>
    <property type="match status" value="1"/>
</dbReference>
<feature type="region of interest" description="Disordered" evidence="5">
    <location>
        <begin position="271"/>
        <end position="290"/>
    </location>
</feature>
<dbReference type="InterPro" id="IPR004090">
    <property type="entry name" value="Chemotax_Me-accpt_rcpt"/>
</dbReference>
<comment type="caution">
    <text evidence="9">The sequence shown here is derived from an EMBL/GenBank/DDBJ whole genome shotgun (WGS) entry which is preliminary data.</text>
</comment>
<dbReference type="SUPFAM" id="SSF58104">
    <property type="entry name" value="Methyl-accepting chemotaxis protein (MCP) signaling domain"/>
    <property type="match status" value="1"/>
</dbReference>
<dbReference type="RefSeq" id="WP_037339498.1">
    <property type="nucleotide sequence ID" value="NZ_APNK01000025.1"/>
</dbReference>
<feature type="region of interest" description="Disordered" evidence="5">
    <location>
        <begin position="528"/>
        <end position="554"/>
    </location>
</feature>
<dbReference type="SMART" id="SM00283">
    <property type="entry name" value="MA"/>
    <property type="match status" value="1"/>
</dbReference>
<dbReference type="Proteomes" id="UP000028302">
    <property type="component" value="Unassembled WGS sequence"/>
</dbReference>
<evidence type="ECO:0000313" key="9">
    <source>
        <dbReference type="EMBL" id="KEZ76634.1"/>
    </source>
</evidence>